<evidence type="ECO:0000313" key="12">
    <source>
        <dbReference type="Proteomes" id="UP001230268"/>
    </source>
</evidence>
<dbReference type="InterPro" id="IPR013798">
    <property type="entry name" value="Indole-3-glycerol_P_synth_dom"/>
</dbReference>
<comment type="catalytic activity">
    <reaction evidence="1">
        <text>1-(2-carboxyphenylamino)-1-deoxy-D-ribulose 5-phosphate + H(+) = (1S,2R)-1-C-(indol-3-yl)glycerol 3-phosphate + CO2 + H2O</text>
        <dbReference type="Rhea" id="RHEA:23476"/>
        <dbReference type="ChEBI" id="CHEBI:15377"/>
        <dbReference type="ChEBI" id="CHEBI:15378"/>
        <dbReference type="ChEBI" id="CHEBI:16526"/>
        <dbReference type="ChEBI" id="CHEBI:58613"/>
        <dbReference type="ChEBI" id="CHEBI:58866"/>
        <dbReference type="EC" id="4.1.1.48"/>
    </reaction>
</comment>
<dbReference type="Proteomes" id="UP001230268">
    <property type="component" value="Unassembled WGS sequence"/>
</dbReference>
<dbReference type="EMBL" id="JAVEPI010000003">
    <property type="protein sequence ID" value="KAK1442886.1"/>
    <property type="molecule type" value="Genomic_DNA"/>
</dbReference>
<reference evidence="11" key="1">
    <citation type="submission" date="2023-08" db="EMBL/GenBank/DDBJ databases">
        <title>Draft sequence of the Babesia gibsoni genome.</title>
        <authorList>
            <person name="Yamagishi J.Y."/>
            <person name="Xuan X.X."/>
        </authorList>
    </citation>
    <scope>NUCLEOTIDE SEQUENCE</scope>
    <source>
        <strain evidence="11">Azabu</strain>
    </source>
</reference>
<evidence type="ECO:0000259" key="10">
    <source>
        <dbReference type="Pfam" id="PF00218"/>
    </source>
</evidence>
<keyword evidence="7" id="KW-0057">Aromatic amino acid biosynthesis</keyword>
<dbReference type="PANTHER" id="PTHR22854:SF2">
    <property type="entry name" value="INDOLE-3-GLYCEROL-PHOSPHATE SYNTHASE"/>
    <property type="match status" value="1"/>
</dbReference>
<evidence type="ECO:0000256" key="5">
    <source>
        <dbReference type="ARBA" id="ARBA00022793"/>
    </source>
</evidence>
<dbReference type="GO" id="GO:0004425">
    <property type="term" value="F:indole-3-glycerol-phosphate synthase activity"/>
    <property type="evidence" value="ECO:0007669"/>
    <property type="project" value="UniProtKB-EC"/>
</dbReference>
<evidence type="ECO:0000256" key="7">
    <source>
        <dbReference type="ARBA" id="ARBA00023141"/>
    </source>
</evidence>
<comment type="caution">
    <text evidence="11">The sequence shown here is derived from an EMBL/GenBank/DDBJ whole genome shotgun (WGS) entry which is preliminary data.</text>
</comment>
<evidence type="ECO:0000313" key="11">
    <source>
        <dbReference type="EMBL" id="KAK1442886.1"/>
    </source>
</evidence>
<keyword evidence="12" id="KW-1185">Reference proteome</keyword>
<dbReference type="PANTHER" id="PTHR22854">
    <property type="entry name" value="TRYPTOPHAN BIOSYNTHESIS PROTEIN"/>
    <property type="match status" value="1"/>
</dbReference>
<dbReference type="GO" id="GO:0004640">
    <property type="term" value="F:phosphoribosylanthranilate isomerase activity"/>
    <property type="evidence" value="ECO:0007669"/>
    <property type="project" value="TreeGrafter"/>
</dbReference>
<evidence type="ECO:0000256" key="6">
    <source>
        <dbReference type="ARBA" id="ARBA00022822"/>
    </source>
</evidence>
<evidence type="ECO:0000256" key="8">
    <source>
        <dbReference type="ARBA" id="ARBA00023239"/>
    </source>
</evidence>
<dbReference type="Pfam" id="PF00218">
    <property type="entry name" value="IGPS"/>
    <property type="match status" value="1"/>
</dbReference>
<evidence type="ECO:0000256" key="4">
    <source>
        <dbReference type="ARBA" id="ARBA00022605"/>
    </source>
</evidence>
<sequence length="561" mass="63846">MISRKVLFTLLSSLLGFAAGIKNGRDYTGSRKPCGYIRPFLCGFDATRHRLYAGDSRVCAKAEERFYKMITDKHAQVEQLLNDHKSPNDRLQLRLNFVECTANHKLSEMLRRNSTDRAHGLSVIADMKRRTPTRNPKCDNTILSYVDAAEVSKNMANAGFDVIFVNTDELYYGGHISELHRCFLELRKLGRRVRPAIVMKDIILHPIQIAQAAEYRADGVLLNAAILGNALKDMIVSCITMGIEAIVEVHTATDAMRARSMGATHLMVNQWDRVENVLRPTRALEVKEVVGDDATFIAAGGIVSYSQIHELGLIGYDAVVLGRRLVYNDVPDFLAKIKSWRAPCKGILRMSKAMLFDISEKPDEAMVSVKLKEDHHKVLNEMNAFYGNEGHDVAEVMKQEHLTDPSLKKMESEDSSEIPQEIKDMEGNDRVITVTCGNPTNTTFVKNILTTPESPDSMVDANEYFGEQKAEMYQMKWYIERRKWIKRFRDHFKTREDAEKAHVLKQAIEMYTQFKMIGAERMKKRLPHVDIAHMEQVLTDKVKLAYKEAPRDENGNVILPH</sequence>
<proteinExistence type="predicted"/>
<accession>A0AAD8LQ93</accession>
<comment type="pathway">
    <text evidence="2">Amino-acid biosynthesis; L-tryptophan biosynthesis; L-tryptophan from chorismate: step 4/5.</text>
</comment>
<evidence type="ECO:0000256" key="2">
    <source>
        <dbReference type="ARBA" id="ARBA00004696"/>
    </source>
</evidence>
<name>A0AAD8LQ93_BABGI</name>
<gene>
    <name evidence="11" type="ORF">BgAZ_304040</name>
</gene>
<keyword evidence="4" id="KW-0028">Amino-acid biosynthesis</keyword>
<keyword evidence="8" id="KW-0456">Lyase</keyword>
<keyword evidence="6" id="KW-0822">Tryptophan biosynthesis</keyword>
<protein>
    <recommendedName>
        <fullName evidence="3">indole-3-glycerol-phosphate synthase</fullName>
        <ecNumber evidence="3">4.1.1.48</ecNumber>
    </recommendedName>
</protein>
<evidence type="ECO:0000256" key="1">
    <source>
        <dbReference type="ARBA" id="ARBA00001633"/>
    </source>
</evidence>
<feature type="signal peptide" evidence="9">
    <location>
        <begin position="1"/>
        <end position="20"/>
    </location>
</feature>
<keyword evidence="5" id="KW-0210">Decarboxylase</keyword>
<keyword evidence="9" id="KW-0732">Signal</keyword>
<dbReference type="InterPro" id="IPR011060">
    <property type="entry name" value="RibuloseP-bd_barrel"/>
</dbReference>
<dbReference type="GO" id="GO:0000162">
    <property type="term" value="P:L-tryptophan biosynthetic process"/>
    <property type="evidence" value="ECO:0007669"/>
    <property type="project" value="UniProtKB-KW"/>
</dbReference>
<dbReference type="AlphaFoldDB" id="A0AAD8LQ93"/>
<evidence type="ECO:0000256" key="9">
    <source>
        <dbReference type="SAM" id="SignalP"/>
    </source>
</evidence>
<dbReference type="SUPFAM" id="SSF51366">
    <property type="entry name" value="Ribulose-phoshate binding barrel"/>
    <property type="match status" value="1"/>
</dbReference>
<feature type="domain" description="Indole-3-glycerol phosphate synthase" evidence="10">
    <location>
        <begin position="69"/>
        <end position="329"/>
    </location>
</feature>
<evidence type="ECO:0000256" key="3">
    <source>
        <dbReference type="ARBA" id="ARBA00012362"/>
    </source>
</evidence>
<dbReference type="EC" id="4.1.1.48" evidence="3"/>
<dbReference type="InterPro" id="IPR045186">
    <property type="entry name" value="Indole-3-glycerol_P_synth"/>
</dbReference>
<dbReference type="InterPro" id="IPR013785">
    <property type="entry name" value="Aldolase_TIM"/>
</dbReference>
<feature type="chain" id="PRO_5042277204" description="indole-3-glycerol-phosphate synthase" evidence="9">
    <location>
        <begin position="21"/>
        <end position="561"/>
    </location>
</feature>
<organism evidence="11 12">
    <name type="scientific">Babesia gibsoni</name>
    <dbReference type="NCBI Taxonomy" id="33632"/>
    <lineage>
        <taxon>Eukaryota</taxon>
        <taxon>Sar</taxon>
        <taxon>Alveolata</taxon>
        <taxon>Apicomplexa</taxon>
        <taxon>Aconoidasida</taxon>
        <taxon>Piroplasmida</taxon>
        <taxon>Babesiidae</taxon>
        <taxon>Babesia</taxon>
    </lineage>
</organism>
<dbReference type="Gene3D" id="3.20.20.70">
    <property type="entry name" value="Aldolase class I"/>
    <property type="match status" value="1"/>
</dbReference>
<dbReference type="CDD" id="cd00331">
    <property type="entry name" value="IGPS"/>
    <property type="match status" value="1"/>
</dbReference>